<feature type="compositionally biased region" description="Basic and acidic residues" evidence="1">
    <location>
        <begin position="32"/>
        <end position="56"/>
    </location>
</feature>
<feature type="region of interest" description="Disordered" evidence="1">
    <location>
        <begin position="77"/>
        <end position="116"/>
    </location>
</feature>
<evidence type="ECO:0000256" key="1">
    <source>
        <dbReference type="SAM" id="MobiDB-lite"/>
    </source>
</evidence>
<dbReference type="OrthoDB" id="5874797at2759"/>
<evidence type="ECO:0000313" key="2">
    <source>
        <dbReference type="EMBL" id="KJH50958.1"/>
    </source>
</evidence>
<dbReference type="Proteomes" id="UP000053766">
    <property type="component" value="Unassembled WGS sequence"/>
</dbReference>
<protein>
    <submittedName>
        <fullName evidence="2">Uncharacterized protein</fullName>
    </submittedName>
</protein>
<reference evidence="2 3" key="1">
    <citation type="submission" date="2013-11" db="EMBL/GenBank/DDBJ databases">
        <title>Draft genome of the bovine lungworm Dictyocaulus viviparus.</title>
        <authorList>
            <person name="Mitreva M."/>
        </authorList>
    </citation>
    <scope>NUCLEOTIDE SEQUENCE [LARGE SCALE GENOMIC DNA]</scope>
    <source>
        <strain evidence="2 3">HannoverDv2000</strain>
    </source>
</reference>
<accession>A0A0D8Y266</accession>
<dbReference type="EMBL" id="KN716194">
    <property type="protein sequence ID" value="KJH50958.1"/>
    <property type="molecule type" value="Genomic_DNA"/>
</dbReference>
<sequence length="134" mass="15238">MPISPLKYDPDDPSTFLQSDEKVRVKKRKKERNTVPKSKKEPKSGKSSKLDLREANDLETVNQMASAWGAIQDVLPEENDDVKSRKRSSAIENKGKCRKGQSTTDGNKKCRNTLSKGNINLKYRKDTSMVKKRK</sequence>
<dbReference type="AlphaFoldDB" id="A0A0D8Y266"/>
<reference evidence="3" key="2">
    <citation type="journal article" date="2016" name="Sci. Rep.">
        <title>Dictyocaulus viviparus genome, variome and transcriptome elucidate lungworm biology and support future intervention.</title>
        <authorList>
            <person name="McNulty S.N."/>
            <person name="Strube C."/>
            <person name="Rosa B.A."/>
            <person name="Martin J.C."/>
            <person name="Tyagi R."/>
            <person name="Choi Y.J."/>
            <person name="Wang Q."/>
            <person name="Hallsworth Pepin K."/>
            <person name="Zhang X."/>
            <person name="Ozersky P."/>
            <person name="Wilson R.K."/>
            <person name="Sternberg P.W."/>
            <person name="Gasser R.B."/>
            <person name="Mitreva M."/>
        </authorList>
    </citation>
    <scope>NUCLEOTIDE SEQUENCE [LARGE SCALE GENOMIC DNA]</scope>
    <source>
        <strain evidence="3">HannoverDv2000</strain>
    </source>
</reference>
<gene>
    <name evidence="2" type="ORF">DICVIV_02919</name>
</gene>
<name>A0A0D8Y266_DICVI</name>
<organism evidence="2 3">
    <name type="scientific">Dictyocaulus viviparus</name>
    <name type="common">Bovine lungworm</name>
    <dbReference type="NCBI Taxonomy" id="29172"/>
    <lineage>
        <taxon>Eukaryota</taxon>
        <taxon>Metazoa</taxon>
        <taxon>Ecdysozoa</taxon>
        <taxon>Nematoda</taxon>
        <taxon>Chromadorea</taxon>
        <taxon>Rhabditida</taxon>
        <taxon>Rhabditina</taxon>
        <taxon>Rhabditomorpha</taxon>
        <taxon>Strongyloidea</taxon>
        <taxon>Metastrongylidae</taxon>
        <taxon>Dictyocaulus</taxon>
    </lineage>
</organism>
<feature type="region of interest" description="Disordered" evidence="1">
    <location>
        <begin position="1"/>
        <end position="56"/>
    </location>
</feature>
<keyword evidence="3" id="KW-1185">Reference proteome</keyword>
<evidence type="ECO:0000313" key="3">
    <source>
        <dbReference type="Proteomes" id="UP000053766"/>
    </source>
</evidence>
<proteinExistence type="predicted"/>